<evidence type="ECO:0000313" key="3">
    <source>
        <dbReference type="EMBL" id="VDO96371.1"/>
    </source>
</evidence>
<feature type="compositionally biased region" description="Polar residues" evidence="1">
    <location>
        <begin position="303"/>
        <end position="313"/>
    </location>
</feature>
<name>A0A183IEM2_9BILA</name>
<feature type="region of interest" description="Disordered" evidence="1">
    <location>
        <begin position="268"/>
        <end position="313"/>
    </location>
</feature>
<dbReference type="InterPro" id="IPR051133">
    <property type="entry name" value="Adapter_Engulfment-Domain"/>
</dbReference>
<organism evidence="5">
    <name type="scientific">Soboliphyme baturini</name>
    <dbReference type="NCBI Taxonomy" id="241478"/>
    <lineage>
        <taxon>Eukaryota</taxon>
        <taxon>Metazoa</taxon>
        <taxon>Ecdysozoa</taxon>
        <taxon>Nematoda</taxon>
        <taxon>Enoplea</taxon>
        <taxon>Dorylaimia</taxon>
        <taxon>Dioctophymatida</taxon>
        <taxon>Dioctophymatoidea</taxon>
        <taxon>Soboliphymatidae</taxon>
        <taxon>Soboliphyme</taxon>
    </lineage>
</organism>
<dbReference type="InterPro" id="IPR006020">
    <property type="entry name" value="PTB/PI_dom"/>
</dbReference>
<evidence type="ECO:0000256" key="1">
    <source>
        <dbReference type="SAM" id="MobiDB-lite"/>
    </source>
</evidence>
<feature type="region of interest" description="Disordered" evidence="1">
    <location>
        <begin position="151"/>
        <end position="170"/>
    </location>
</feature>
<dbReference type="Pfam" id="PF14719">
    <property type="entry name" value="PID_2"/>
    <property type="match status" value="1"/>
</dbReference>
<keyword evidence="4" id="KW-1185">Reference proteome</keyword>
<dbReference type="OrthoDB" id="5962185at2759"/>
<dbReference type="InterPro" id="IPR033930">
    <property type="entry name" value="FAM43A/B_PTB"/>
</dbReference>
<reference evidence="3 4" key="2">
    <citation type="submission" date="2018-11" db="EMBL/GenBank/DDBJ databases">
        <authorList>
            <consortium name="Pathogen Informatics"/>
        </authorList>
    </citation>
    <scope>NUCLEOTIDE SEQUENCE [LARGE SCALE GENOMIC DNA]</scope>
</reference>
<dbReference type="WBParaSite" id="SBAD_0000216601-mRNA-1">
    <property type="protein sequence ID" value="SBAD_0000216601-mRNA-1"/>
    <property type="gene ID" value="SBAD_0000216601"/>
</dbReference>
<proteinExistence type="predicted"/>
<dbReference type="SMART" id="SM00462">
    <property type="entry name" value="PTB"/>
    <property type="match status" value="1"/>
</dbReference>
<evidence type="ECO:0000313" key="4">
    <source>
        <dbReference type="Proteomes" id="UP000270296"/>
    </source>
</evidence>
<dbReference type="SUPFAM" id="SSF50729">
    <property type="entry name" value="PH domain-like"/>
    <property type="match status" value="1"/>
</dbReference>
<dbReference type="Gene3D" id="2.30.29.30">
    <property type="entry name" value="Pleckstrin-homology domain (PH domain)/Phosphotyrosine-binding domain (PTB)"/>
    <property type="match status" value="1"/>
</dbReference>
<dbReference type="CDD" id="cd01214">
    <property type="entry name" value="PTB_FAM43A"/>
    <property type="match status" value="1"/>
</dbReference>
<dbReference type="EMBL" id="UZAM01007068">
    <property type="protein sequence ID" value="VDO96371.1"/>
    <property type="molecule type" value="Genomic_DNA"/>
</dbReference>
<sequence>MTLFGRRKKFVVNEPDLSQDVVYMGNVLTTLAKGDECLEKPLSMICHAYNSRASLDMRMKLTVTRSGLKAATREAGITEYWSHRITYCAAPKNFPKVFCWIYKHEGKKMKPELRCHAVLFSKSGSARVFAQLLRENLLIALKEYKRDRIHRQNSRISSAHTGHPSTPLRKQMLSIGGQHFRPPVNRSKSAPRLQCINEATEEELKNEEILSKLVFNSMIHDSELRSSDQSAQDTVPTRSYSTGDYASSEEKVTPEELLKSLNIRSHSLCSENDSYSDESGYIEEKISDDSEDEEQGESELQQNYPGQVYSISL</sequence>
<dbReference type="InterPro" id="IPR011993">
    <property type="entry name" value="PH-like_dom_sf"/>
</dbReference>
<evidence type="ECO:0000313" key="5">
    <source>
        <dbReference type="WBParaSite" id="SBAD_0000216601-mRNA-1"/>
    </source>
</evidence>
<dbReference type="Proteomes" id="UP000270296">
    <property type="component" value="Unassembled WGS sequence"/>
</dbReference>
<feature type="compositionally biased region" description="Polar residues" evidence="1">
    <location>
        <begin position="227"/>
        <end position="245"/>
    </location>
</feature>
<feature type="compositionally biased region" description="Polar residues" evidence="1">
    <location>
        <begin position="154"/>
        <end position="164"/>
    </location>
</feature>
<dbReference type="PANTHER" id="PTHR11232:SF2">
    <property type="entry name" value="FI05246P"/>
    <property type="match status" value="1"/>
</dbReference>
<gene>
    <name evidence="3" type="ORF">SBAD_LOCUS2066</name>
</gene>
<feature type="domain" description="PID" evidence="2">
    <location>
        <begin position="14"/>
        <end position="150"/>
    </location>
</feature>
<reference evidence="5" key="1">
    <citation type="submission" date="2016-06" db="UniProtKB">
        <authorList>
            <consortium name="WormBaseParasite"/>
        </authorList>
    </citation>
    <scope>IDENTIFICATION</scope>
</reference>
<evidence type="ECO:0000259" key="2">
    <source>
        <dbReference type="SMART" id="SM00462"/>
    </source>
</evidence>
<dbReference type="AlphaFoldDB" id="A0A183IEM2"/>
<feature type="region of interest" description="Disordered" evidence="1">
    <location>
        <begin position="222"/>
        <end position="253"/>
    </location>
</feature>
<accession>A0A183IEM2</accession>
<protein>
    <submittedName>
        <fullName evidence="5">PID domain-containing protein</fullName>
    </submittedName>
</protein>
<dbReference type="PANTHER" id="PTHR11232">
    <property type="entry name" value="PHOSPHOTYROSINE INTERACTION DOMAIN-CONTAINING FAMILY MEMBER"/>
    <property type="match status" value="1"/>
</dbReference>